<organism evidence="3 4">
    <name type="scientific">Schleiferia thermophila</name>
    <dbReference type="NCBI Taxonomy" id="884107"/>
    <lineage>
        <taxon>Bacteria</taxon>
        <taxon>Pseudomonadati</taxon>
        <taxon>Bacteroidota</taxon>
        <taxon>Flavobacteriia</taxon>
        <taxon>Flavobacteriales</taxon>
        <taxon>Schleiferiaceae</taxon>
        <taxon>Schleiferia</taxon>
    </lineage>
</organism>
<dbReference type="SUPFAM" id="SSF51730">
    <property type="entry name" value="FAD-linked oxidoreductase"/>
    <property type="match status" value="1"/>
</dbReference>
<accession>A0A369A8J3</accession>
<dbReference type="EMBL" id="QPJS01000001">
    <property type="protein sequence ID" value="RCX05639.1"/>
    <property type="molecule type" value="Genomic_DNA"/>
</dbReference>
<comment type="caution">
    <text evidence="3">The sequence shown here is derived from an EMBL/GenBank/DDBJ whole genome shotgun (WGS) entry which is preliminary data.</text>
</comment>
<dbReference type="GO" id="GO:0004657">
    <property type="term" value="F:proline dehydrogenase activity"/>
    <property type="evidence" value="ECO:0007669"/>
    <property type="project" value="InterPro"/>
</dbReference>
<dbReference type="Pfam" id="PF01619">
    <property type="entry name" value="Pro_dh"/>
    <property type="match status" value="1"/>
</dbReference>
<keyword evidence="1" id="KW-0560">Oxidoreductase</keyword>
<feature type="domain" description="Proline dehydrogenase" evidence="2">
    <location>
        <begin position="81"/>
        <end position="377"/>
    </location>
</feature>
<dbReference type="InterPro" id="IPR029041">
    <property type="entry name" value="FAD-linked_oxidoreductase-like"/>
</dbReference>
<evidence type="ECO:0000256" key="1">
    <source>
        <dbReference type="ARBA" id="ARBA00023002"/>
    </source>
</evidence>
<dbReference type="GO" id="GO:0010133">
    <property type="term" value="P:L-proline catabolic process to L-glutamate"/>
    <property type="evidence" value="ECO:0007669"/>
    <property type="project" value="TreeGrafter"/>
</dbReference>
<reference evidence="3 4" key="1">
    <citation type="submission" date="2018-07" db="EMBL/GenBank/DDBJ databases">
        <title>Genomic Encyclopedia of Type Strains, Phase IV (KMG-IV): sequencing the most valuable type-strain genomes for metagenomic binning, comparative biology and taxonomic classification.</title>
        <authorList>
            <person name="Goeker M."/>
        </authorList>
    </citation>
    <scope>NUCLEOTIDE SEQUENCE [LARGE SCALE GENOMIC DNA]</scope>
    <source>
        <strain evidence="3 4">DSM 21410</strain>
    </source>
</reference>
<evidence type="ECO:0000313" key="3">
    <source>
        <dbReference type="EMBL" id="RCX05639.1"/>
    </source>
</evidence>
<dbReference type="AlphaFoldDB" id="A0A369A8J3"/>
<protein>
    <submittedName>
        <fullName evidence="3">L-proline dehydrogenase</fullName>
    </submittedName>
</protein>
<gene>
    <name evidence="3" type="ORF">DES35_101927</name>
</gene>
<name>A0A369A8J3_9FLAO</name>
<proteinExistence type="predicted"/>
<dbReference type="RefSeq" id="WP_114365916.1">
    <property type="nucleotide sequence ID" value="NZ_BHZF01000001.1"/>
</dbReference>
<dbReference type="Proteomes" id="UP000253517">
    <property type="component" value="Unassembled WGS sequence"/>
</dbReference>
<evidence type="ECO:0000313" key="4">
    <source>
        <dbReference type="Proteomes" id="UP000253517"/>
    </source>
</evidence>
<dbReference type="InterPro" id="IPR002872">
    <property type="entry name" value="Proline_DH_dom"/>
</dbReference>
<dbReference type="InterPro" id="IPR015659">
    <property type="entry name" value="Proline_oxidase"/>
</dbReference>
<dbReference type="PANTHER" id="PTHR13914:SF0">
    <property type="entry name" value="PROLINE DEHYDROGENASE 1, MITOCHONDRIAL"/>
    <property type="match status" value="1"/>
</dbReference>
<keyword evidence="4" id="KW-1185">Reference proteome</keyword>
<sequence>MKPYEDPELFENTSIAFSYRTDAELRQARWLFKLIENPSIVTFGKKILPLADKLHIPYHWIVKKTIFRQFCGGETMQESLPTIERLYQFGVKSILDYSVEGKESEDDFEHTCLKIIEIIRFSKDKPAIPFAVFKMTGIGRFALLEKVSKQCPLTANELKEWERVQSRVNSICAEAALCNLPVMIDAEESWIQPAIDTLAEEMMWKYNTDKPVVYTTLQMYRHDRFEYLKTLLLRARELNRKIGVKIVRGAYMEKERERARQLGYTDPIQPDKASSDRDYDYALRLVVDNLHQFGLVAGTHNEESCRVLMRAMADYNVHNDDPRVYFSQLYGMSDHLSFNLAALRYNVVKYVPFGPVHDVLPYLIRRAEENTSVAGQTGRELSLINKELKRRNLIE</sequence>
<evidence type="ECO:0000259" key="2">
    <source>
        <dbReference type="Pfam" id="PF01619"/>
    </source>
</evidence>
<dbReference type="PANTHER" id="PTHR13914">
    <property type="entry name" value="PROLINE OXIDASE"/>
    <property type="match status" value="1"/>
</dbReference>
<dbReference type="Gene3D" id="3.20.20.220">
    <property type="match status" value="1"/>
</dbReference>
<dbReference type="GO" id="GO:0071949">
    <property type="term" value="F:FAD binding"/>
    <property type="evidence" value="ECO:0007669"/>
    <property type="project" value="TreeGrafter"/>
</dbReference>